<dbReference type="RefSeq" id="WP_213820169.1">
    <property type="nucleotide sequence ID" value="NZ_JAAMFI010000004.1"/>
</dbReference>
<comment type="caution">
    <text evidence="1">The sequence shown here is derived from an EMBL/GenBank/DDBJ whole genome shotgun (WGS) entry which is preliminary data.</text>
</comment>
<dbReference type="EMBL" id="JAAMFI010000004">
    <property type="protein sequence ID" value="MBS9335582.1"/>
    <property type="molecule type" value="Genomic_DNA"/>
</dbReference>
<proteinExistence type="predicted"/>
<evidence type="ECO:0000313" key="1">
    <source>
        <dbReference type="EMBL" id="MBS9335582.1"/>
    </source>
</evidence>
<name>A0ABS5QRX8_9LACO</name>
<evidence type="ECO:0000313" key="2">
    <source>
        <dbReference type="Proteomes" id="UP001519418"/>
    </source>
</evidence>
<accession>A0ABS5QRX8</accession>
<dbReference type="Proteomes" id="UP001519418">
    <property type="component" value="Unassembled WGS sequence"/>
</dbReference>
<reference evidence="1 2" key="1">
    <citation type="submission" date="2020-02" db="EMBL/GenBank/DDBJ databases">
        <title>Fructobacillus sp. isolated from paper mulberry of Taiwan.</title>
        <authorList>
            <person name="Lin S.-T."/>
        </authorList>
    </citation>
    <scope>NUCLEOTIDE SEQUENCE [LARGE SCALE GENOMIC DNA]</scope>
    <source>
        <strain evidence="1 2">M1-10</strain>
    </source>
</reference>
<keyword evidence="2" id="KW-1185">Reference proteome</keyword>
<gene>
    <name evidence="1" type="ORF">G6R27_06015</name>
</gene>
<protein>
    <submittedName>
        <fullName evidence="1">Uncharacterized protein</fullName>
    </submittedName>
</protein>
<sequence>MFLFVKNSYDFVKSLIKSLIEKLIGKLVSYFAAKLTEKDIKRQAIAYARKGSAQQLQEWIDNSKKISKKIEFILKVNAGLQKMIGIFERYCHNDNMKNLLNKFYILCICMAGYYDLLYKIAMQQVKTRELAKEIYQECYGRIGLVRN</sequence>
<organism evidence="1 2">
    <name type="scientific">Fructobacillus papyriferae</name>
    <dbReference type="NCBI Taxonomy" id="2713171"/>
    <lineage>
        <taxon>Bacteria</taxon>
        <taxon>Bacillati</taxon>
        <taxon>Bacillota</taxon>
        <taxon>Bacilli</taxon>
        <taxon>Lactobacillales</taxon>
        <taxon>Lactobacillaceae</taxon>
        <taxon>Fructobacillus</taxon>
    </lineage>
</organism>